<evidence type="ECO:0000256" key="2">
    <source>
        <dbReference type="SAM" id="Phobius"/>
    </source>
</evidence>
<evidence type="ECO:0000313" key="3">
    <source>
        <dbReference type="EMBL" id="GHE68828.1"/>
    </source>
</evidence>
<keyword evidence="1" id="KW-0175">Coiled coil</keyword>
<dbReference type="EMBL" id="BNAG01000003">
    <property type="protein sequence ID" value="GHE68828.1"/>
    <property type="molecule type" value="Genomic_DNA"/>
</dbReference>
<evidence type="ECO:0000313" key="4">
    <source>
        <dbReference type="Proteomes" id="UP000658258"/>
    </source>
</evidence>
<comment type="caution">
    <text evidence="3">The sequence shown here is derived from an EMBL/GenBank/DDBJ whole genome shotgun (WGS) entry which is preliminary data.</text>
</comment>
<protein>
    <recommendedName>
        <fullName evidence="5">Chromosome segregation protein SMC</fullName>
    </recommendedName>
</protein>
<keyword evidence="4" id="KW-1185">Reference proteome</keyword>
<dbReference type="RefSeq" id="WP_189630671.1">
    <property type="nucleotide sequence ID" value="NZ_BNAG01000003.1"/>
</dbReference>
<keyword evidence="2" id="KW-1133">Transmembrane helix</keyword>
<feature type="transmembrane region" description="Helical" evidence="2">
    <location>
        <begin position="16"/>
        <end position="34"/>
    </location>
</feature>
<accession>A0ABQ3I6N8</accession>
<sequence length="304" mass="34078">MSEAPSEKGKKDKIRIILIVAIAVVVLGSGYKIYTDQQAKKALQAEYDATRTLLTSKLDSISTELSDKISEIAKLGGDIDSLVAVKDSITAERDQLQRTRVANKALIQRLDRKVTGYEELLLAKDEEIAHLQAINSQLLVENNELKEEQNELTKTINEAQQKQQQLQQRIGLAAKLKAENIQVYNVNDRGREREGDFRQRQAQKVKVTFNLAENEVAPAGAHRILIQVIDPAGNVIFDVARGSGSFTVDGREIYFTAAQEIIFDNSQQALSFVYDKGTDFEKGDHKVVIWADNYEIGRTTFNVR</sequence>
<dbReference type="Proteomes" id="UP000658258">
    <property type="component" value="Unassembled WGS sequence"/>
</dbReference>
<gene>
    <name evidence="3" type="ORF">GCM10011340_25820</name>
</gene>
<evidence type="ECO:0008006" key="5">
    <source>
        <dbReference type="Google" id="ProtNLM"/>
    </source>
</evidence>
<name>A0ABQ3I6N8_9BACT</name>
<feature type="coiled-coil region" evidence="1">
    <location>
        <begin position="128"/>
        <end position="176"/>
    </location>
</feature>
<reference evidence="4" key="1">
    <citation type="journal article" date="2019" name="Int. J. Syst. Evol. Microbiol.">
        <title>The Global Catalogue of Microorganisms (GCM) 10K type strain sequencing project: providing services to taxonomists for standard genome sequencing and annotation.</title>
        <authorList>
            <consortium name="The Broad Institute Genomics Platform"/>
            <consortium name="The Broad Institute Genome Sequencing Center for Infectious Disease"/>
            <person name="Wu L."/>
            <person name="Ma J."/>
        </authorList>
    </citation>
    <scope>NUCLEOTIDE SEQUENCE [LARGE SCALE GENOMIC DNA]</scope>
    <source>
        <strain evidence="4">CGMCC 1.15111</strain>
    </source>
</reference>
<keyword evidence="2" id="KW-0812">Transmembrane</keyword>
<keyword evidence="2" id="KW-0472">Membrane</keyword>
<evidence type="ECO:0000256" key="1">
    <source>
        <dbReference type="SAM" id="Coils"/>
    </source>
</evidence>
<organism evidence="3 4">
    <name type="scientific">Roseivirga thermotolerans</name>
    <dbReference type="NCBI Taxonomy" id="1758176"/>
    <lineage>
        <taxon>Bacteria</taxon>
        <taxon>Pseudomonadati</taxon>
        <taxon>Bacteroidota</taxon>
        <taxon>Cytophagia</taxon>
        <taxon>Cytophagales</taxon>
        <taxon>Roseivirgaceae</taxon>
        <taxon>Roseivirga</taxon>
    </lineage>
</organism>
<proteinExistence type="predicted"/>